<name>E0RUR2_BUTPB</name>
<dbReference type="Pfam" id="PF03963">
    <property type="entry name" value="FlgD"/>
    <property type="match status" value="1"/>
</dbReference>
<dbReference type="AlphaFoldDB" id="E0RUR2"/>
<evidence type="ECO:0000256" key="3">
    <source>
        <dbReference type="RuleBase" id="RU362076"/>
    </source>
</evidence>
<dbReference type="eggNOG" id="COG1843">
    <property type="taxonomic scope" value="Bacteria"/>
</dbReference>
<dbReference type="KEGG" id="bpb:bpr_I1365"/>
<dbReference type="EMBL" id="CP001810">
    <property type="protein sequence ID" value="ADL34103.1"/>
    <property type="molecule type" value="Genomic_DNA"/>
</dbReference>
<dbReference type="HOGENOM" id="CLU_085025_0_0_9"/>
<sequence length="237" mass="26887">MADINQVSAVIKNGEVANTVKEDATKNATAGYDKDSFLKILVAQMKYQDPMEPTSNTEYINQYATFTQVEQLSNMANSMALSRASEMVGKTVRVTQYNPDNGKTTEVVGVVDFVTYNANKAYLNIEGTNYNVEDVTEVFDTDYTDAKAVVKDFQEAIDNLPSNVDFVNEQDHGLTIDTMYDFYMNKMDKKARNMMDPNYVTSLQQYVHRIDDIRGDEHRTFKIDDTSSTKKEESKTE</sequence>
<comment type="similarity">
    <text evidence="1 3">Belongs to the FlgD family.</text>
</comment>
<keyword evidence="4" id="KW-0282">Flagellum</keyword>
<evidence type="ECO:0000256" key="2">
    <source>
        <dbReference type="ARBA" id="ARBA00022795"/>
    </source>
</evidence>
<dbReference type="GO" id="GO:0044781">
    <property type="term" value="P:bacterial-type flagellum organization"/>
    <property type="evidence" value="ECO:0007669"/>
    <property type="project" value="UniProtKB-UniRule"/>
</dbReference>
<accession>E0RUR2</accession>
<organism evidence="4 5">
    <name type="scientific">Butyrivibrio proteoclasticus (strain ATCC 51982 / DSM 14932 / B316)</name>
    <name type="common">Clostridium proteoclasticum</name>
    <dbReference type="NCBI Taxonomy" id="515622"/>
    <lineage>
        <taxon>Bacteria</taxon>
        <taxon>Bacillati</taxon>
        <taxon>Bacillota</taxon>
        <taxon>Clostridia</taxon>
        <taxon>Lachnospirales</taxon>
        <taxon>Lachnospiraceae</taxon>
        <taxon>Butyrivibrio</taxon>
    </lineage>
</organism>
<gene>
    <name evidence="4" type="primary">flgD</name>
    <name evidence="4" type="ordered locus">bpr_I1365</name>
</gene>
<comment type="function">
    <text evidence="3">Required for flagellar hook formation. May act as a scaffolding protein.</text>
</comment>
<evidence type="ECO:0000313" key="4">
    <source>
        <dbReference type="EMBL" id="ADL34103.1"/>
    </source>
</evidence>
<keyword evidence="5" id="KW-1185">Reference proteome</keyword>
<dbReference type="InterPro" id="IPR005648">
    <property type="entry name" value="FlgD"/>
</dbReference>
<dbReference type="Proteomes" id="UP000001299">
    <property type="component" value="Chromosome 1"/>
</dbReference>
<evidence type="ECO:0000313" key="5">
    <source>
        <dbReference type="Proteomes" id="UP000001299"/>
    </source>
</evidence>
<dbReference type="STRING" id="515622.bpr_I1365"/>
<keyword evidence="4" id="KW-0969">Cilium</keyword>
<keyword evidence="2 3" id="KW-1005">Bacterial flagellum biogenesis</keyword>
<protein>
    <recommendedName>
        <fullName evidence="3">Basal-body rod modification protein FlgD</fullName>
    </recommendedName>
</protein>
<proteinExistence type="inferred from homology"/>
<reference evidence="4 5" key="1">
    <citation type="journal article" date="2010" name="PLoS ONE">
        <title>The glycobiome of the rumen bacterium Butyrivibrio proteoclasticus B316(T) highlights adaptation to a polysaccharide-rich environment.</title>
        <authorList>
            <person name="Kelly W.J."/>
            <person name="Leahy S.C."/>
            <person name="Altermann E."/>
            <person name="Yeoman C.J."/>
            <person name="Dunne J.C."/>
            <person name="Kong Z."/>
            <person name="Pacheco D.M."/>
            <person name="Li D."/>
            <person name="Noel S.J."/>
            <person name="Moon C.D."/>
            <person name="Cookson A.L."/>
            <person name="Attwood G.T."/>
        </authorList>
    </citation>
    <scope>NUCLEOTIDE SEQUENCE [LARGE SCALE GENOMIC DNA]</scope>
    <source>
        <strain evidence="5">ATCC 51982 / DSM 14932 / B316</strain>
    </source>
</reference>
<dbReference type="RefSeq" id="WP_013280757.1">
    <property type="nucleotide sequence ID" value="NC_014387.1"/>
</dbReference>
<evidence type="ECO:0000256" key="1">
    <source>
        <dbReference type="ARBA" id="ARBA00010577"/>
    </source>
</evidence>
<keyword evidence="4" id="KW-0966">Cell projection</keyword>